<reference evidence="2 3" key="1">
    <citation type="submission" date="2020-09" db="EMBL/GenBank/DDBJ databases">
        <title>De no assembly of potato wild relative species, Solanum commersonii.</title>
        <authorList>
            <person name="Cho K."/>
        </authorList>
    </citation>
    <scope>NUCLEOTIDE SEQUENCE [LARGE SCALE GENOMIC DNA]</scope>
    <source>
        <strain evidence="2">LZ3.2</strain>
        <tissue evidence="2">Leaf</tissue>
    </source>
</reference>
<sequence length="155" mass="17241">MIANKAQTIRYHSERKVDNTPVVNPIVLSQDAGSSEIESKDIVRAVAKRQKEVEEQHEKVPRFTRANKKSPVKKASVQKKASSKPEPVMGPGLSTKRKEELKVREFYYNMNLLEDGGIGKVVHVVEIISSEDVLGIILGVRYKGIQSVEGCKPST</sequence>
<organism evidence="2 3">
    <name type="scientific">Solanum commersonii</name>
    <name type="common">Commerson's wild potato</name>
    <name type="synonym">Commerson's nightshade</name>
    <dbReference type="NCBI Taxonomy" id="4109"/>
    <lineage>
        <taxon>Eukaryota</taxon>
        <taxon>Viridiplantae</taxon>
        <taxon>Streptophyta</taxon>
        <taxon>Embryophyta</taxon>
        <taxon>Tracheophyta</taxon>
        <taxon>Spermatophyta</taxon>
        <taxon>Magnoliopsida</taxon>
        <taxon>eudicotyledons</taxon>
        <taxon>Gunneridae</taxon>
        <taxon>Pentapetalae</taxon>
        <taxon>asterids</taxon>
        <taxon>lamiids</taxon>
        <taxon>Solanales</taxon>
        <taxon>Solanaceae</taxon>
        <taxon>Solanoideae</taxon>
        <taxon>Solaneae</taxon>
        <taxon>Solanum</taxon>
    </lineage>
</organism>
<evidence type="ECO:0000313" key="3">
    <source>
        <dbReference type="Proteomes" id="UP000824120"/>
    </source>
</evidence>
<accession>A0A9J5WXU0</accession>
<feature type="compositionally biased region" description="Basic and acidic residues" evidence="1">
    <location>
        <begin position="51"/>
        <end position="61"/>
    </location>
</feature>
<dbReference type="Proteomes" id="UP000824120">
    <property type="component" value="Chromosome 10"/>
</dbReference>
<evidence type="ECO:0000256" key="1">
    <source>
        <dbReference type="SAM" id="MobiDB-lite"/>
    </source>
</evidence>
<dbReference type="AlphaFoldDB" id="A0A9J5WXU0"/>
<proteinExistence type="predicted"/>
<comment type="caution">
    <text evidence="2">The sequence shown here is derived from an EMBL/GenBank/DDBJ whole genome shotgun (WGS) entry which is preliminary data.</text>
</comment>
<keyword evidence="3" id="KW-1185">Reference proteome</keyword>
<protein>
    <submittedName>
        <fullName evidence="2">Uncharacterized protein</fullName>
    </submittedName>
</protein>
<dbReference type="EMBL" id="JACXVP010000010">
    <property type="protein sequence ID" value="KAG5579792.1"/>
    <property type="molecule type" value="Genomic_DNA"/>
</dbReference>
<feature type="region of interest" description="Disordered" evidence="1">
    <location>
        <begin position="51"/>
        <end position="96"/>
    </location>
</feature>
<evidence type="ECO:0000313" key="2">
    <source>
        <dbReference type="EMBL" id="KAG5579792.1"/>
    </source>
</evidence>
<name>A0A9J5WXU0_SOLCO</name>
<gene>
    <name evidence="2" type="ORF">H5410_050419</name>
</gene>